<feature type="domain" description="SHSP" evidence="1">
    <location>
        <begin position="150"/>
        <end position="210"/>
    </location>
</feature>
<name>A0A183B3I5_9TREM</name>
<protein>
    <submittedName>
        <fullName evidence="4">SHSP domain-containing protein</fullName>
    </submittedName>
</protein>
<sequence>MSKVQAGAIVPVHRDSRTLEQRRRDFVTDLERDYGDPSRWSLAPSSMFNRDWFQEINRWIANIHQRWNDDIRRMHGDLLSLVPSYDWEPFRLGGFDHVGSILARMDREMQMLRNEMFSNMHGTGDDHRTFGGLLDFLNNAYEPGEDGRLHFKVRFDVRGYNPEDIRVTTGPRQLTVQAKRSERTSNSASRSEFCRSIYLPESVEDDKFKCFLSDVSPGESISCTLVSFCFILKSYFCCMFICQSAIAQSIV</sequence>
<dbReference type="PANTHER" id="PTHR45640:SF26">
    <property type="entry name" value="RE23625P"/>
    <property type="match status" value="1"/>
</dbReference>
<evidence type="ECO:0000313" key="2">
    <source>
        <dbReference type="EMBL" id="VDP91042.1"/>
    </source>
</evidence>
<dbReference type="InterPro" id="IPR002068">
    <property type="entry name" value="A-crystallin/Hsp20_dom"/>
</dbReference>
<reference evidence="2 3" key="2">
    <citation type="submission" date="2018-11" db="EMBL/GenBank/DDBJ databases">
        <authorList>
            <consortium name="Pathogen Informatics"/>
        </authorList>
    </citation>
    <scope>NUCLEOTIDE SEQUENCE [LARGE SCALE GENOMIC DNA]</scope>
    <source>
        <strain evidence="2 3">Egypt</strain>
    </source>
</reference>
<dbReference type="Pfam" id="PF00011">
    <property type="entry name" value="HSP20"/>
    <property type="match status" value="1"/>
</dbReference>
<dbReference type="CDD" id="cd06526">
    <property type="entry name" value="metazoan_ACD"/>
    <property type="match status" value="1"/>
</dbReference>
<organism evidence="4">
    <name type="scientific">Echinostoma caproni</name>
    <dbReference type="NCBI Taxonomy" id="27848"/>
    <lineage>
        <taxon>Eukaryota</taxon>
        <taxon>Metazoa</taxon>
        <taxon>Spiralia</taxon>
        <taxon>Lophotrochozoa</taxon>
        <taxon>Platyhelminthes</taxon>
        <taxon>Trematoda</taxon>
        <taxon>Digenea</taxon>
        <taxon>Plagiorchiida</taxon>
        <taxon>Echinostomata</taxon>
        <taxon>Echinostomatoidea</taxon>
        <taxon>Echinostomatidae</taxon>
        <taxon>Echinostoma</taxon>
    </lineage>
</organism>
<dbReference type="PANTHER" id="PTHR45640">
    <property type="entry name" value="HEAT SHOCK PROTEIN HSP-12.2-RELATED"/>
    <property type="match status" value="1"/>
</dbReference>
<dbReference type="GO" id="GO:0042026">
    <property type="term" value="P:protein refolding"/>
    <property type="evidence" value="ECO:0007669"/>
    <property type="project" value="TreeGrafter"/>
</dbReference>
<dbReference type="GO" id="GO:0005634">
    <property type="term" value="C:nucleus"/>
    <property type="evidence" value="ECO:0007669"/>
    <property type="project" value="TreeGrafter"/>
</dbReference>
<gene>
    <name evidence="2" type="ORF">ECPE_LOCUS13770</name>
</gene>
<evidence type="ECO:0000259" key="1">
    <source>
        <dbReference type="Pfam" id="PF00011"/>
    </source>
</evidence>
<dbReference type="EMBL" id="UZAN01055906">
    <property type="protein sequence ID" value="VDP91042.1"/>
    <property type="molecule type" value="Genomic_DNA"/>
</dbReference>
<dbReference type="InterPro" id="IPR001436">
    <property type="entry name" value="Alpha-crystallin/sHSP_animal"/>
</dbReference>
<proteinExistence type="predicted"/>
<accession>A0A183B3I5</accession>
<dbReference type="SUPFAM" id="SSF49764">
    <property type="entry name" value="HSP20-like chaperones"/>
    <property type="match status" value="1"/>
</dbReference>
<dbReference type="GO" id="GO:0009408">
    <property type="term" value="P:response to heat"/>
    <property type="evidence" value="ECO:0007669"/>
    <property type="project" value="TreeGrafter"/>
</dbReference>
<dbReference type="Proteomes" id="UP000272942">
    <property type="component" value="Unassembled WGS sequence"/>
</dbReference>
<evidence type="ECO:0000313" key="4">
    <source>
        <dbReference type="WBParaSite" id="ECPE_0001381001-mRNA-1"/>
    </source>
</evidence>
<dbReference type="InterPro" id="IPR008978">
    <property type="entry name" value="HSP20-like_chaperone"/>
</dbReference>
<dbReference type="OrthoDB" id="1431247at2759"/>
<dbReference type="GO" id="GO:0051082">
    <property type="term" value="F:unfolded protein binding"/>
    <property type="evidence" value="ECO:0007669"/>
    <property type="project" value="TreeGrafter"/>
</dbReference>
<dbReference type="AlphaFoldDB" id="A0A183B3I5"/>
<keyword evidence="3" id="KW-1185">Reference proteome</keyword>
<dbReference type="GO" id="GO:0005737">
    <property type="term" value="C:cytoplasm"/>
    <property type="evidence" value="ECO:0007669"/>
    <property type="project" value="TreeGrafter"/>
</dbReference>
<dbReference type="Gene3D" id="2.60.40.790">
    <property type="match status" value="1"/>
</dbReference>
<dbReference type="WBParaSite" id="ECPE_0001381001-mRNA-1">
    <property type="protein sequence ID" value="ECPE_0001381001-mRNA-1"/>
    <property type="gene ID" value="ECPE_0001381001"/>
</dbReference>
<evidence type="ECO:0000313" key="3">
    <source>
        <dbReference type="Proteomes" id="UP000272942"/>
    </source>
</evidence>
<reference evidence="4" key="1">
    <citation type="submission" date="2016-06" db="UniProtKB">
        <authorList>
            <consortium name="WormBaseParasite"/>
        </authorList>
    </citation>
    <scope>IDENTIFICATION</scope>
</reference>